<dbReference type="SUPFAM" id="SSF160246">
    <property type="entry name" value="EspE N-terminal domain-like"/>
    <property type="match status" value="1"/>
</dbReference>
<dbReference type="GO" id="GO:0005886">
    <property type="term" value="C:plasma membrane"/>
    <property type="evidence" value="ECO:0007669"/>
    <property type="project" value="UniProtKB-SubCell"/>
</dbReference>
<name>A0A5P1R7V4_9GAMM</name>
<dbReference type="Proteomes" id="UP000324760">
    <property type="component" value="Chromosome"/>
</dbReference>
<comment type="cofactor">
    <cofactor evidence="1">
        <name>Zn(2+)</name>
        <dbReference type="ChEBI" id="CHEBI:29105"/>
    </cofactor>
</comment>
<dbReference type="FunFam" id="3.40.50.300:FF:000398">
    <property type="entry name" value="Type IV pilus assembly ATPase PilB"/>
    <property type="match status" value="1"/>
</dbReference>
<dbReference type="InterPro" id="IPR054757">
    <property type="entry name" value="GSPE_N1E"/>
</dbReference>
<reference evidence="18 19" key="1">
    <citation type="journal article" date="2019" name="Biochem. Eng. J.">
        <title>Metabolic engineering of the marine bacteria Neptunomonas concharum for the production of acetoin and meso-2,3-butanediol from acetate.</title>
        <authorList>
            <person name="Li W."/>
            <person name="Pu N."/>
            <person name="Liu C.-X."/>
            <person name="Yuan Q.-P."/>
            <person name="Li Z.-J."/>
        </authorList>
    </citation>
    <scope>NUCLEOTIDE SEQUENCE [LARGE SCALE GENOMIC DNA]</scope>
    <source>
        <strain evidence="18 19">JCM17730</strain>
    </source>
</reference>
<evidence type="ECO:0000313" key="18">
    <source>
        <dbReference type="EMBL" id="QEQ95411.1"/>
    </source>
</evidence>
<keyword evidence="8" id="KW-0479">Metal-binding</keyword>
<evidence type="ECO:0000256" key="8">
    <source>
        <dbReference type="ARBA" id="ARBA00022723"/>
    </source>
</evidence>
<dbReference type="GO" id="GO:0015628">
    <property type="term" value="P:protein secretion by the type II secretion system"/>
    <property type="evidence" value="ECO:0007669"/>
    <property type="project" value="UniProtKB-UniRule"/>
</dbReference>
<dbReference type="InterPro" id="IPR001482">
    <property type="entry name" value="T2SS/T4SS_dom"/>
</dbReference>
<comment type="catalytic activity">
    <reaction evidence="15">
        <text>ATP + H2O + cellular proteinSide 1 = ADP + phosphate + cellular proteinSide 2.</text>
        <dbReference type="EC" id="7.4.2.8"/>
    </reaction>
</comment>
<keyword evidence="13" id="KW-1278">Translocase</keyword>
<evidence type="ECO:0000256" key="16">
    <source>
        <dbReference type="RuleBase" id="RU366070"/>
    </source>
</evidence>
<evidence type="ECO:0000256" key="4">
    <source>
        <dbReference type="ARBA" id="ARBA00006611"/>
    </source>
</evidence>
<evidence type="ECO:0000256" key="3">
    <source>
        <dbReference type="ARBA" id="ARBA00004533"/>
    </source>
</evidence>
<sequence>MIAQPIFPFTFARKHRILATATEDSQETSVSVCPDTSLEGLLEADRLLGNTLHVQHMDSGALDDAISLAYQAADNAFENIADLNDVIDLDALAQSIPESEDLLDAQDDAPVIRLINALFAEALRQQASDIHLETFESSMSVRLRVDGVLQEILQPSRPLAPLLISRIKVMAKLDIAERRIPQDGRVSLKMAGKALDVRVSTMPSIHGERVVMRLLDKQASRMDLVQLGMPDNTLKPFTHLLQQPNGIILVTGPTGSGKTTTLYAGLSLINNKSRNILTVEDPVEYALEGIGQTPVNPKSGMTFAKGLRAILRQDPDVVMVGEIRDAETAQIAVQASLTGHLVLSTLHTNDSLGAITRLMDIGIEPYLIASSLKGVLAQRLVRTLCPACKTDYTLQQEDALALGDSALTGQVVKESQGCNHCHQTGYTGRQGLYELLLIDPALSRLIHDRAGEHLMAAHVEGRLRTMLDQGRALVIAGETSPSEVLRMVKESAEHAVI</sequence>
<dbReference type="SMART" id="SM00382">
    <property type="entry name" value="AAA"/>
    <property type="match status" value="1"/>
</dbReference>
<comment type="similarity">
    <text evidence="4 16">Belongs to the GSP E family.</text>
</comment>
<evidence type="ECO:0000256" key="6">
    <source>
        <dbReference type="ARBA" id="ARBA00022475"/>
    </source>
</evidence>
<keyword evidence="6" id="KW-1003">Cell membrane</keyword>
<accession>A0A5P1R7V4</accession>
<dbReference type="GO" id="GO:0005524">
    <property type="term" value="F:ATP binding"/>
    <property type="evidence" value="ECO:0007669"/>
    <property type="project" value="UniProtKB-UniRule"/>
</dbReference>
<dbReference type="Gene3D" id="3.40.50.300">
    <property type="entry name" value="P-loop containing nucleotide triphosphate hydrolases"/>
    <property type="match status" value="1"/>
</dbReference>
<keyword evidence="10" id="KW-0862">Zinc</keyword>
<keyword evidence="7" id="KW-0997">Cell inner membrane</keyword>
<evidence type="ECO:0000259" key="17">
    <source>
        <dbReference type="PROSITE" id="PS00662"/>
    </source>
</evidence>
<dbReference type="GO" id="GO:0046872">
    <property type="term" value="F:metal ion binding"/>
    <property type="evidence" value="ECO:0007669"/>
    <property type="project" value="UniProtKB-KW"/>
</dbReference>
<dbReference type="NCBIfam" id="TIGR02533">
    <property type="entry name" value="type_II_gspE"/>
    <property type="match status" value="1"/>
</dbReference>
<dbReference type="CDD" id="cd01129">
    <property type="entry name" value="PulE-GspE-like"/>
    <property type="match status" value="1"/>
</dbReference>
<evidence type="ECO:0000256" key="10">
    <source>
        <dbReference type="ARBA" id="ARBA00022833"/>
    </source>
</evidence>
<keyword evidence="12 16" id="KW-0653">Protein transport</keyword>
<evidence type="ECO:0000256" key="2">
    <source>
        <dbReference type="ARBA" id="ARBA00003288"/>
    </source>
</evidence>
<dbReference type="PANTHER" id="PTHR30258">
    <property type="entry name" value="TYPE II SECRETION SYSTEM PROTEIN GSPE-RELATED"/>
    <property type="match status" value="1"/>
</dbReference>
<comment type="function">
    <text evidence="2 16">ATPase component of the type II secretion system required for the energy-dependent secretion of extracellular factors such as proteases and toxins from the periplasm. Acts as a molecular motor to provide the energy that is required for assembly of the pseudopilus and the extrusion of substrates generated in the cytoplasm.</text>
</comment>
<evidence type="ECO:0000256" key="7">
    <source>
        <dbReference type="ARBA" id="ARBA00022519"/>
    </source>
</evidence>
<dbReference type="RefSeq" id="WP_138986115.1">
    <property type="nucleotide sequence ID" value="NZ_CP043869.1"/>
</dbReference>
<dbReference type="InterPro" id="IPR013369">
    <property type="entry name" value="T2SS_GspE"/>
</dbReference>
<dbReference type="FunFam" id="3.30.450.90:FF:000001">
    <property type="entry name" value="Type II secretion system ATPase GspE"/>
    <property type="match status" value="1"/>
</dbReference>
<comment type="subcellular location">
    <subcellularLocation>
        <location evidence="3 16">Cell inner membrane</location>
    </subcellularLocation>
</comment>
<dbReference type="AlphaFoldDB" id="A0A5P1R7V4"/>
<dbReference type="GO" id="GO:0008564">
    <property type="term" value="F:protein-exporting ATPase activity"/>
    <property type="evidence" value="ECO:0007669"/>
    <property type="project" value="UniProtKB-EC"/>
</dbReference>
<evidence type="ECO:0000256" key="9">
    <source>
        <dbReference type="ARBA" id="ARBA00022741"/>
    </source>
</evidence>
<dbReference type="GO" id="GO:0015627">
    <property type="term" value="C:type II protein secretion system complex"/>
    <property type="evidence" value="ECO:0007669"/>
    <property type="project" value="UniProtKB-UniRule"/>
</dbReference>
<dbReference type="Pfam" id="PF22341">
    <property type="entry name" value="GSPE_N1E"/>
    <property type="match status" value="1"/>
</dbReference>
<dbReference type="OrthoDB" id="9776961at2"/>
<evidence type="ECO:0000256" key="1">
    <source>
        <dbReference type="ARBA" id="ARBA00001947"/>
    </source>
</evidence>
<feature type="domain" description="Bacterial type II secretion system protein E" evidence="17">
    <location>
        <begin position="311"/>
        <end position="325"/>
    </location>
</feature>
<keyword evidence="9 16" id="KW-0547">Nucleotide-binding</keyword>
<keyword evidence="14" id="KW-0472">Membrane</keyword>
<dbReference type="KEGG" id="ncu:F0U83_01110"/>
<keyword evidence="5 16" id="KW-0813">Transport</keyword>
<dbReference type="InterPro" id="IPR037257">
    <property type="entry name" value="T2SS_E_N_sf"/>
</dbReference>
<dbReference type="GO" id="GO:0016887">
    <property type="term" value="F:ATP hydrolysis activity"/>
    <property type="evidence" value="ECO:0007669"/>
    <property type="project" value="TreeGrafter"/>
</dbReference>
<evidence type="ECO:0000256" key="15">
    <source>
        <dbReference type="ARBA" id="ARBA00034006"/>
    </source>
</evidence>
<evidence type="ECO:0000256" key="11">
    <source>
        <dbReference type="ARBA" id="ARBA00022840"/>
    </source>
</evidence>
<keyword evidence="11 16" id="KW-0067">ATP-binding</keyword>
<dbReference type="Gene3D" id="3.30.450.90">
    <property type="match status" value="1"/>
</dbReference>
<organism evidence="18 19">
    <name type="scientific">Neptunomonas concharum</name>
    <dbReference type="NCBI Taxonomy" id="1031538"/>
    <lineage>
        <taxon>Bacteria</taxon>
        <taxon>Pseudomonadati</taxon>
        <taxon>Pseudomonadota</taxon>
        <taxon>Gammaproteobacteria</taxon>
        <taxon>Oceanospirillales</taxon>
        <taxon>Oceanospirillaceae</taxon>
        <taxon>Neptunomonas</taxon>
    </lineage>
</organism>
<dbReference type="PROSITE" id="PS00662">
    <property type="entry name" value="T2SP_E"/>
    <property type="match status" value="1"/>
</dbReference>
<dbReference type="SUPFAM" id="SSF52540">
    <property type="entry name" value="P-loop containing nucleoside triphosphate hydrolases"/>
    <property type="match status" value="1"/>
</dbReference>
<evidence type="ECO:0000256" key="14">
    <source>
        <dbReference type="ARBA" id="ARBA00023136"/>
    </source>
</evidence>
<evidence type="ECO:0000256" key="13">
    <source>
        <dbReference type="ARBA" id="ARBA00022967"/>
    </source>
</evidence>
<evidence type="ECO:0000256" key="12">
    <source>
        <dbReference type="ARBA" id="ARBA00022927"/>
    </source>
</evidence>
<evidence type="ECO:0000256" key="5">
    <source>
        <dbReference type="ARBA" id="ARBA00022448"/>
    </source>
</evidence>
<keyword evidence="19" id="KW-1185">Reference proteome</keyword>
<protein>
    <recommendedName>
        <fullName evidence="16">Type II secretion system protein E</fullName>
        <shortName evidence="16">T2SS protein E</shortName>
    </recommendedName>
    <alternativeName>
        <fullName evidence="16">Type II traffic warden ATPase</fullName>
    </alternativeName>
</protein>
<evidence type="ECO:0000313" key="19">
    <source>
        <dbReference type="Proteomes" id="UP000324760"/>
    </source>
</evidence>
<dbReference type="PANTHER" id="PTHR30258:SF27">
    <property type="entry name" value="BACTERIOPHAGE ADSORPTION PROTEIN B-RELATED"/>
    <property type="match status" value="1"/>
</dbReference>
<gene>
    <name evidence="18" type="primary">gspE</name>
    <name evidence="18" type="ORF">F0U83_01110</name>
</gene>
<dbReference type="EMBL" id="CP043869">
    <property type="protein sequence ID" value="QEQ95411.1"/>
    <property type="molecule type" value="Genomic_DNA"/>
</dbReference>
<dbReference type="Gene3D" id="3.30.300.160">
    <property type="entry name" value="Type II secretion system, protein E, N-terminal domain"/>
    <property type="match status" value="1"/>
</dbReference>
<dbReference type="Pfam" id="PF00437">
    <property type="entry name" value="T2SSE"/>
    <property type="match status" value="1"/>
</dbReference>
<dbReference type="InterPro" id="IPR027417">
    <property type="entry name" value="P-loop_NTPase"/>
</dbReference>
<proteinExistence type="inferred from homology"/>
<dbReference type="InterPro" id="IPR003593">
    <property type="entry name" value="AAA+_ATPase"/>
</dbReference>